<evidence type="ECO:0000259" key="2">
    <source>
        <dbReference type="PROSITE" id="PS51462"/>
    </source>
</evidence>
<dbReference type="SUPFAM" id="SSF55811">
    <property type="entry name" value="Nudix"/>
    <property type="match status" value="1"/>
</dbReference>
<dbReference type="EMBL" id="QLLL01000004">
    <property type="protein sequence ID" value="RAJ05461.1"/>
    <property type="molecule type" value="Genomic_DNA"/>
</dbReference>
<evidence type="ECO:0000313" key="3">
    <source>
        <dbReference type="EMBL" id="RAJ05461.1"/>
    </source>
</evidence>
<dbReference type="Proteomes" id="UP000249547">
    <property type="component" value="Unassembled WGS sequence"/>
</dbReference>
<dbReference type="CDD" id="cd04690">
    <property type="entry name" value="NUDIX_Hydrolase"/>
    <property type="match status" value="1"/>
</dbReference>
<dbReference type="Pfam" id="PF00293">
    <property type="entry name" value="NUDIX"/>
    <property type="match status" value="1"/>
</dbReference>
<dbReference type="InterPro" id="IPR015797">
    <property type="entry name" value="NUDIX_hydrolase-like_dom_sf"/>
</dbReference>
<organism evidence="3 4">
    <name type="scientific">Chitinophaga skermanii</name>
    <dbReference type="NCBI Taxonomy" id="331697"/>
    <lineage>
        <taxon>Bacteria</taxon>
        <taxon>Pseudomonadati</taxon>
        <taxon>Bacteroidota</taxon>
        <taxon>Chitinophagia</taxon>
        <taxon>Chitinophagales</taxon>
        <taxon>Chitinophagaceae</taxon>
        <taxon>Chitinophaga</taxon>
    </lineage>
</organism>
<gene>
    <name evidence="3" type="ORF">LX64_02619</name>
</gene>
<evidence type="ECO:0000256" key="1">
    <source>
        <dbReference type="ARBA" id="ARBA00022801"/>
    </source>
</evidence>
<protein>
    <submittedName>
        <fullName evidence="3">ADP-ribose pyrophosphatase YjhB (NUDIX family)</fullName>
    </submittedName>
</protein>
<name>A0A327QMH7_9BACT</name>
<dbReference type="AlphaFoldDB" id="A0A327QMH7"/>
<dbReference type="Gene3D" id="3.90.79.10">
    <property type="entry name" value="Nucleoside Triphosphate Pyrophosphohydrolase"/>
    <property type="match status" value="1"/>
</dbReference>
<dbReference type="PROSITE" id="PS51462">
    <property type="entry name" value="NUDIX"/>
    <property type="match status" value="1"/>
</dbReference>
<dbReference type="PROSITE" id="PS00893">
    <property type="entry name" value="NUDIX_BOX"/>
    <property type="match status" value="1"/>
</dbReference>
<keyword evidence="4" id="KW-1185">Reference proteome</keyword>
<dbReference type="InterPro" id="IPR000086">
    <property type="entry name" value="NUDIX_hydrolase_dom"/>
</dbReference>
<accession>A0A327QMH7</accession>
<sequence>MLKMIDKVAWIHVQDKKILSTLSRGKQTYYLPGGKREPGEPDEACLTREIEEELNVQITPGSLQYMGTFEAPAHGHAENVLVKMTCYSAAYTGTLAPSSEIECYRWLTHADKHLCSAVDQIIFDYLLSISLIE</sequence>
<dbReference type="GO" id="GO:0016787">
    <property type="term" value="F:hydrolase activity"/>
    <property type="evidence" value="ECO:0007669"/>
    <property type="project" value="UniProtKB-KW"/>
</dbReference>
<keyword evidence="1" id="KW-0378">Hydrolase</keyword>
<comment type="caution">
    <text evidence="3">The sequence shown here is derived from an EMBL/GenBank/DDBJ whole genome shotgun (WGS) entry which is preliminary data.</text>
</comment>
<dbReference type="RefSeq" id="WP_211324804.1">
    <property type="nucleotide sequence ID" value="NZ_QLLL01000004.1"/>
</dbReference>
<reference evidence="3 4" key="1">
    <citation type="submission" date="2018-06" db="EMBL/GenBank/DDBJ databases">
        <title>Genomic Encyclopedia of Archaeal and Bacterial Type Strains, Phase II (KMG-II): from individual species to whole genera.</title>
        <authorList>
            <person name="Goeker M."/>
        </authorList>
    </citation>
    <scope>NUCLEOTIDE SEQUENCE [LARGE SCALE GENOMIC DNA]</scope>
    <source>
        <strain evidence="3 4">DSM 23857</strain>
    </source>
</reference>
<feature type="domain" description="Nudix hydrolase" evidence="2">
    <location>
        <begin position="2"/>
        <end position="133"/>
    </location>
</feature>
<proteinExistence type="predicted"/>
<evidence type="ECO:0000313" key="4">
    <source>
        <dbReference type="Proteomes" id="UP000249547"/>
    </source>
</evidence>
<dbReference type="InterPro" id="IPR020084">
    <property type="entry name" value="NUDIX_hydrolase_CS"/>
</dbReference>